<dbReference type="STRING" id="1330018.A0A167PEX1"/>
<evidence type="ECO:0000256" key="1">
    <source>
        <dbReference type="ARBA" id="ARBA00004141"/>
    </source>
</evidence>
<feature type="transmembrane region" description="Helical" evidence="7">
    <location>
        <begin position="195"/>
        <end position="215"/>
    </location>
</feature>
<organism evidence="8 9">
    <name type="scientific">Calocera viscosa (strain TUFC12733)</name>
    <dbReference type="NCBI Taxonomy" id="1330018"/>
    <lineage>
        <taxon>Eukaryota</taxon>
        <taxon>Fungi</taxon>
        <taxon>Dikarya</taxon>
        <taxon>Basidiomycota</taxon>
        <taxon>Agaricomycotina</taxon>
        <taxon>Dacrymycetes</taxon>
        <taxon>Dacrymycetales</taxon>
        <taxon>Dacrymycetaceae</taxon>
        <taxon>Calocera</taxon>
    </lineage>
</organism>
<feature type="transmembrane region" description="Helical" evidence="7">
    <location>
        <begin position="101"/>
        <end position="119"/>
    </location>
</feature>
<accession>A0A167PEX1</accession>
<feature type="region of interest" description="Disordered" evidence="6">
    <location>
        <begin position="1"/>
        <end position="27"/>
    </location>
</feature>
<dbReference type="OrthoDB" id="6730379at2759"/>
<proteinExistence type="predicted"/>
<protein>
    <submittedName>
        <fullName evidence="8">MFS general substrate transporter</fullName>
    </submittedName>
</protein>
<evidence type="ECO:0000256" key="7">
    <source>
        <dbReference type="SAM" id="Phobius"/>
    </source>
</evidence>
<comment type="subcellular location">
    <subcellularLocation>
        <location evidence="1">Membrane</location>
        <topology evidence="1">Multi-pass membrane protein</topology>
    </subcellularLocation>
</comment>
<evidence type="ECO:0000256" key="3">
    <source>
        <dbReference type="ARBA" id="ARBA00022692"/>
    </source>
</evidence>
<dbReference type="PANTHER" id="PTHR43791:SF63">
    <property type="entry name" value="HIGH AFFINITY CYSTEINE TRANSPORTER"/>
    <property type="match status" value="1"/>
</dbReference>
<name>A0A167PEX1_CALVF</name>
<feature type="transmembrane region" description="Helical" evidence="7">
    <location>
        <begin position="338"/>
        <end position="356"/>
    </location>
</feature>
<feature type="transmembrane region" description="Helical" evidence="7">
    <location>
        <begin position="131"/>
        <end position="156"/>
    </location>
</feature>
<evidence type="ECO:0000256" key="2">
    <source>
        <dbReference type="ARBA" id="ARBA00022448"/>
    </source>
</evidence>
<dbReference type="PANTHER" id="PTHR43791">
    <property type="entry name" value="PERMEASE-RELATED"/>
    <property type="match status" value="1"/>
</dbReference>
<feature type="transmembrane region" description="Helical" evidence="7">
    <location>
        <begin position="426"/>
        <end position="446"/>
    </location>
</feature>
<dbReference type="AlphaFoldDB" id="A0A167PEX1"/>
<keyword evidence="3 7" id="KW-0812">Transmembrane</keyword>
<dbReference type="EMBL" id="KV417274">
    <property type="protein sequence ID" value="KZO98718.1"/>
    <property type="molecule type" value="Genomic_DNA"/>
</dbReference>
<feature type="transmembrane region" description="Helical" evidence="7">
    <location>
        <begin position="395"/>
        <end position="414"/>
    </location>
</feature>
<dbReference type="Pfam" id="PF07690">
    <property type="entry name" value="MFS_1"/>
    <property type="match status" value="1"/>
</dbReference>
<keyword evidence="5 7" id="KW-0472">Membrane</keyword>
<reference evidence="8 9" key="1">
    <citation type="journal article" date="2016" name="Mol. Biol. Evol.">
        <title>Comparative Genomics of Early-Diverging Mushroom-Forming Fungi Provides Insights into the Origins of Lignocellulose Decay Capabilities.</title>
        <authorList>
            <person name="Nagy L.G."/>
            <person name="Riley R."/>
            <person name="Tritt A."/>
            <person name="Adam C."/>
            <person name="Daum C."/>
            <person name="Floudas D."/>
            <person name="Sun H."/>
            <person name="Yadav J.S."/>
            <person name="Pangilinan J."/>
            <person name="Larsson K.H."/>
            <person name="Matsuura K."/>
            <person name="Barry K."/>
            <person name="Labutti K."/>
            <person name="Kuo R."/>
            <person name="Ohm R.A."/>
            <person name="Bhattacharya S.S."/>
            <person name="Shirouzu T."/>
            <person name="Yoshinaga Y."/>
            <person name="Martin F.M."/>
            <person name="Grigoriev I.V."/>
            <person name="Hibbett D.S."/>
        </authorList>
    </citation>
    <scope>NUCLEOTIDE SEQUENCE [LARGE SCALE GENOMIC DNA]</scope>
    <source>
        <strain evidence="8 9">TUFC12733</strain>
    </source>
</reference>
<dbReference type="GO" id="GO:0022857">
    <property type="term" value="F:transmembrane transporter activity"/>
    <property type="evidence" value="ECO:0007669"/>
    <property type="project" value="InterPro"/>
</dbReference>
<evidence type="ECO:0000256" key="4">
    <source>
        <dbReference type="ARBA" id="ARBA00022989"/>
    </source>
</evidence>
<dbReference type="InterPro" id="IPR036259">
    <property type="entry name" value="MFS_trans_sf"/>
</dbReference>
<dbReference type="InterPro" id="IPR011701">
    <property type="entry name" value="MFS"/>
</dbReference>
<feature type="transmembrane region" description="Helical" evidence="7">
    <location>
        <begin position="363"/>
        <end position="383"/>
    </location>
</feature>
<keyword evidence="2" id="KW-0813">Transport</keyword>
<evidence type="ECO:0000313" key="9">
    <source>
        <dbReference type="Proteomes" id="UP000076738"/>
    </source>
</evidence>
<dbReference type="Proteomes" id="UP000076738">
    <property type="component" value="Unassembled WGS sequence"/>
</dbReference>
<keyword evidence="4 7" id="KW-1133">Transmembrane helix</keyword>
<feature type="transmembrane region" description="Helical" evidence="7">
    <location>
        <begin position="60"/>
        <end position="77"/>
    </location>
</feature>
<feature type="transmembrane region" description="Helical" evidence="7">
    <location>
        <begin position="227"/>
        <end position="250"/>
    </location>
</feature>
<dbReference type="Gene3D" id="1.20.1250.20">
    <property type="entry name" value="MFS general substrate transporter like domains"/>
    <property type="match status" value="2"/>
</dbReference>
<feature type="transmembrane region" description="Helical" evidence="7">
    <location>
        <begin position="162"/>
        <end position="183"/>
    </location>
</feature>
<evidence type="ECO:0000313" key="8">
    <source>
        <dbReference type="EMBL" id="KZO98718.1"/>
    </source>
</evidence>
<feature type="transmembrane region" description="Helical" evidence="7">
    <location>
        <begin position="299"/>
        <end position="318"/>
    </location>
</feature>
<feature type="transmembrane region" description="Helical" evidence="7">
    <location>
        <begin position="458"/>
        <end position="478"/>
    </location>
</feature>
<keyword evidence="9" id="KW-1185">Reference proteome</keyword>
<sequence>MSLEQDEKDYKISHIENTTGTDSKEETKYDEHVADTLAADYVDHTVVITPEENRRLRRRAFKYLLPAMCIAYVTQSLDKGTLGSASIMGWQADVGAVGQDYALTSTFLYVGIIAGEPVVNQLIRRYPVAKILGFSMVVWSALLFGITFSLSVAPVFVLRALLGFFESSFNPCLVAITVQWFLVEEQAMITTIWQLMFVLANFVASLLAYGFYQIHGNEGIRTRGLYTWQWMTLCIALISSIASGIVLIFLPDSPPQARWATPEEKVKFIERVRKNDQGIKQVVWRTEQAWEVLRDPMPWLLFLMIFFETLVVGGLNTFNSLLINQAFGFSVGQSQLLGMPLAVFQGILYVLIGWLVTKTKNTVFCMIGYIIVNIIGTIVLITVAPTPTTRGGLLVAFYFMQCCQSVSPCMWSMLSRNVAGQTKKSIVYALFFIGWAGGNAIGPQFFVAAWAPRYLNSLYIHIAIYVCFIVDVLAIRLITTGRNKARDNALHGGRNIHGHAFEDMTDLENRDFRYSY</sequence>
<dbReference type="SUPFAM" id="SSF103473">
    <property type="entry name" value="MFS general substrate transporter"/>
    <property type="match status" value="1"/>
</dbReference>
<evidence type="ECO:0000256" key="5">
    <source>
        <dbReference type="ARBA" id="ARBA00023136"/>
    </source>
</evidence>
<evidence type="ECO:0000256" key="6">
    <source>
        <dbReference type="SAM" id="MobiDB-lite"/>
    </source>
</evidence>
<dbReference type="GO" id="GO:0016020">
    <property type="term" value="C:membrane"/>
    <property type="evidence" value="ECO:0007669"/>
    <property type="project" value="UniProtKB-SubCell"/>
</dbReference>
<gene>
    <name evidence="8" type="ORF">CALVIDRAFT_548807</name>
</gene>